<evidence type="ECO:0000313" key="2">
    <source>
        <dbReference type="EMBL" id="KAH0573406.1"/>
    </source>
</evidence>
<protein>
    <submittedName>
        <fullName evidence="1">Uncharacterized protein</fullName>
    </submittedName>
</protein>
<evidence type="ECO:0000313" key="1">
    <source>
        <dbReference type="EMBL" id="EST45074.1"/>
    </source>
</evidence>
<proteinExistence type="predicted"/>
<reference evidence="1 2" key="1">
    <citation type="journal article" date="2014" name="PLoS Genet.">
        <title>The Genome of Spironucleus salmonicida Highlights a Fish Pathogen Adapted to Fluctuating Environments.</title>
        <authorList>
            <person name="Xu F."/>
            <person name="Jerlstrom-Hultqvist J."/>
            <person name="Einarsson E."/>
            <person name="Astvaldsson A."/>
            <person name="Svard S.G."/>
            <person name="Andersson J.O."/>
        </authorList>
    </citation>
    <scope>NUCLEOTIDE SEQUENCE</scope>
    <source>
        <strain evidence="2">ATCC 50377</strain>
    </source>
</reference>
<evidence type="ECO:0000313" key="3">
    <source>
        <dbReference type="Proteomes" id="UP000018208"/>
    </source>
</evidence>
<keyword evidence="3" id="KW-1185">Reference proteome</keyword>
<accession>V6LW85</accession>
<dbReference type="VEuPathDB" id="GiardiaDB:SS50377_25526"/>
<dbReference type="EMBL" id="KI546101">
    <property type="protein sequence ID" value="EST45074.1"/>
    <property type="molecule type" value="Genomic_DNA"/>
</dbReference>
<dbReference type="Proteomes" id="UP000018208">
    <property type="component" value="Unassembled WGS sequence"/>
</dbReference>
<gene>
    <name evidence="1" type="ORF">SS50377_15094</name>
    <name evidence="2" type="ORF">SS50377_25526</name>
</gene>
<name>V6LW85_9EUKA</name>
<dbReference type="AlphaFoldDB" id="V6LW85"/>
<dbReference type="EMBL" id="AUWU02000005">
    <property type="protein sequence ID" value="KAH0573406.1"/>
    <property type="molecule type" value="Genomic_DNA"/>
</dbReference>
<reference evidence="2" key="2">
    <citation type="submission" date="2020-12" db="EMBL/GenBank/DDBJ databases">
        <title>New Spironucleus salmonicida genome in near-complete chromosomes.</title>
        <authorList>
            <person name="Xu F."/>
            <person name="Kurt Z."/>
            <person name="Jimenez-Gonzalez A."/>
            <person name="Astvaldsson A."/>
            <person name="Andersson J.O."/>
            <person name="Svard S.G."/>
        </authorList>
    </citation>
    <scope>NUCLEOTIDE SEQUENCE</scope>
    <source>
        <strain evidence="2">ATCC 50377</strain>
    </source>
</reference>
<organism evidence="1">
    <name type="scientific">Spironucleus salmonicida</name>
    <dbReference type="NCBI Taxonomy" id="348837"/>
    <lineage>
        <taxon>Eukaryota</taxon>
        <taxon>Metamonada</taxon>
        <taxon>Diplomonadida</taxon>
        <taxon>Hexamitidae</taxon>
        <taxon>Hexamitinae</taxon>
        <taxon>Spironucleus</taxon>
    </lineage>
</organism>
<sequence length="151" mass="17805">MYAVAGLVQIQGVKHQKYQLFENEQPVDLDLEEFAKYQKDLDIIRPRTTYWRQQQDYYQTNKMAFKNRLIDSQVEHVYITQFNFDDIVVQIIGVCMPNFSNSNQMNCEIVNFSSIGDKVEITLGCQRLCQIERLYQSVFRNSLSVDLNICQ</sequence>